<dbReference type="AlphaFoldDB" id="I7LCQ5"/>
<evidence type="ECO:0000313" key="1">
    <source>
        <dbReference type="EMBL" id="CCI86696.1"/>
    </source>
</evidence>
<organism evidence="1 2">
    <name type="scientific">Lactobacillus gigeriorum DSM 23908 = CRBIP 24.85</name>
    <dbReference type="NCBI Taxonomy" id="1423751"/>
    <lineage>
        <taxon>Bacteria</taxon>
        <taxon>Bacillati</taxon>
        <taxon>Bacillota</taxon>
        <taxon>Bacilli</taxon>
        <taxon>Lactobacillales</taxon>
        <taxon>Lactobacillaceae</taxon>
        <taxon>Lactobacillus</taxon>
    </lineage>
</organism>
<proteinExistence type="predicted"/>
<gene>
    <name evidence="1" type="ORF">BN52_09020</name>
</gene>
<comment type="caution">
    <text evidence="1">The sequence shown here is derived from an EMBL/GenBank/DDBJ whole genome shotgun (WGS) entry which is preliminary data.</text>
</comment>
<protein>
    <submittedName>
        <fullName evidence="1">Hypothetical phage protein</fullName>
    </submittedName>
</protein>
<dbReference type="EMBL" id="CAKC01000033">
    <property type="protein sequence ID" value="CCI86696.1"/>
    <property type="molecule type" value="Genomic_DNA"/>
</dbReference>
<dbReference type="STRING" id="1423751.FC38_GL001200"/>
<accession>I7LCQ5</accession>
<name>I7LCQ5_9LACO</name>
<sequence>MMTDNFKSYTDKLSDILEKKNEAYGNSFDKSLDDLGLIAGVTRIYDKQNRLINLVKNPKIDDLGESLTDTLTDLAGYAILMVRYLDARRNR</sequence>
<dbReference type="Proteomes" id="UP000009326">
    <property type="component" value="Unassembled WGS sequence"/>
</dbReference>
<evidence type="ECO:0000313" key="2">
    <source>
        <dbReference type="Proteomes" id="UP000009326"/>
    </source>
</evidence>
<reference evidence="1 2" key="1">
    <citation type="submission" date="2012-06" db="EMBL/GenBank/DDBJ databases">
        <title>Draft genome sequence of Lactobacillus gigeriorum CRBIP 24.85T, isolated from chicken crop.</title>
        <authorList>
            <person name="Cousin S."/>
            <person name="Ma L."/>
            <person name="Creno S."/>
            <person name="Clermont D."/>
            <person name="Loux V."/>
            <person name="Bizet C."/>
            <person name="Bouchier C."/>
        </authorList>
    </citation>
    <scope>NUCLEOTIDE SEQUENCE [LARGE SCALE GENOMIC DNA]</scope>
    <source>
        <strain evidence="2">CRBIP 24.85T</strain>
    </source>
</reference>